<dbReference type="AlphaFoldDB" id="A0A2S7WX52"/>
<gene>
    <name evidence="3" type="ORF">BTO16_06145</name>
</gene>
<keyword evidence="4" id="KW-1185">Reference proteome</keyword>
<feature type="region of interest" description="Disordered" evidence="1">
    <location>
        <begin position="236"/>
        <end position="257"/>
    </location>
</feature>
<keyword evidence="2" id="KW-0472">Membrane</keyword>
<name>A0A2S7WX52_9FLAO</name>
<reference evidence="3 4" key="1">
    <citation type="submission" date="2016-12" db="EMBL/GenBank/DDBJ databases">
        <title>Trade-off between light-utilization and light-protection in marine flavobacteria.</title>
        <authorList>
            <person name="Kumagai Y."/>
            <person name="Yoshizawa S."/>
            <person name="Kogure K."/>
            <person name="Iwasaki W."/>
        </authorList>
    </citation>
    <scope>NUCLEOTIDE SEQUENCE [LARGE SCALE GENOMIC DNA]</scope>
    <source>
        <strain evidence="3 4">ATCC 43844</strain>
    </source>
</reference>
<sequence>MKKLLTICFLISIIVTVKAQKKGIILAESERESCFAYAYAESPVNPNVKILIVSSYVYRKKYKDTDASDKLSNASTNYYGNIINYFNKKLDEITTNERVFVSGVAKDIVFDSNIAESFYSIVKADGYCPITSREQLNMPQHSSTRTFSADCRNRLISSKRAEGYYVFQVEFNEFYEPRDSYGSLWTEEHHKLAVDQVEKLSPLIIDVYIPSLIKNLSNYKSIPASSYKMPGLIVSGESSSDKPANSSPSTLNSSSLSSDATVYNNMFLAEDARKQQEEKAYQDLVKGVFDLFAPSPEKLAREAKEREYLQKMQTEQFNLGQKLIKENFTNALNGDSLSISKTYQGYLKTGSKVTASQFVIKMHEKHRSKATFNLLNSIYKAEEAGFNSVIDLHNFDKRTNRAYVFMILGGTAAAIPLVYKDQIVDKNKIGDPK</sequence>
<protein>
    <submittedName>
        <fullName evidence="3">Uncharacterized protein</fullName>
    </submittedName>
</protein>
<dbReference type="OrthoDB" id="354452at117743"/>
<evidence type="ECO:0000313" key="4">
    <source>
        <dbReference type="Proteomes" id="UP000239068"/>
    </source>
</evidence>
<evidence type="ECO:0000313" key="3">
    <source>
        <dbReference type="EMBL" id="PQJ82180.1"/>
    </source>
</evidence>
<accession>A0A2S7WX52</accession>
<keyword evidence="2" id="KW-1133">Transmembrane helix</keyword>
<evidence type="ECO:0000256" key="1">
    <source>
        <dbReference type="SAM" id="MobiDB-lite"/>
    </source>
</evidence>
<organism evidence="3 4">
    <name type="scientific">Polaribacter glomeratus</name>
    <dbReference type="NCBI Taxonomy" id="102"/>
    <lineage>
        <taxon>Bacteria</taxon>
        <taxon>Pseudomonadati</taxon>
        <taxon>Bacteroidota</taxon>
        <taxon>Flavobacteriia</taxon>
        <taxon>Flavobacteriales</taxon>
        <taxon>Flavobacteriaceae</taxon>
    </lineage>
</organism>
<feature type="transmembrane region" description="Helical" evidence="2">
    <location>
        <begin position="402"/>
        <end position="419"/>
    </location>
</feature>
<dbReference type="Proteomes" id="UP000239068">
    <property type="component" value="Unassembled WGS sequence"/>
</dbReference>
<comment type="caution">
    <text evidence="3">The sequence shown here is derived from an EMBL/GenBank/DDBJ whole genome shotgun (WGS) entry which is preliminary data.</text>
</comment>
<dbReference type="EMBL" id="MSCM01000001">
    <property type="protein sequence ID" value="PQJ82180.1"/>
    <property type="molecule type" value="Genomic_DNA"/>
</dbReference>
<evidence type="ECO:0000256" key="2">
    <source>
        <dbReference type="SAM" id="Phobius"/>
    </source>
</evidence>
<proteinExistence type="predicted"/>
<keyword evidence="2" id="KW-0812">Transmembrane</keyword>
<dbReference type="RefSeq" id="WP_105020751.1">
    <property type="nucleotide sequence ID" value="NZ_MSCM01000001.1"/>
</dbReference>
<feature type="compositionally biased region" description="Low complexity" evidence="1">
    <location>
        <begin position="241"/>
        <end position="257"/>
    </location>
</feature>